<accession>A0A759WBQ6</accession>
<comment type="caution">
    <text evidence="1">The sequence shown here is derived from an EMBL/GenBank/DDBJ whole genome shotgun (WGS) entry which is preliminary data.</text>
</comment>
<sequence>MSIHEANIAIERATSLVTLLIGRNDDTEGKDIDNTFFDINRNLYDAEKYLNEPAEKQEQHTDAAAEINIDLAEAVDTAMLNINKICIVGSRYSDAVFSDDDSEHCLMFRTLVDFAYAARCRLKTAKDQLLK</sequence>
<name>A0A759WBQ6_SALER</name>
<dbReference type="AlphaFoldDB" id="A0A759WBQ6"/>
<reference evidence="1" key="1">
    <citation type="journal article" date="2018" name="Genome Biol.">
        <title>SKESA: strategic k-mer extension for scrupulous assemblies.</title>
        <authorList>
            <person name="Souvorov A."/>
            <person name="Agarwala R."/>
            <person name="Lipman D.J."/>
        </authorList>
    </citation>
    <scope>NUCLEOTIDE SEQUENCE</scope>
    <source>
        <strain evidence="1">MA.CK_98/00005752</strain>
    </source>
</reference>
<evidence type="ECO:0000313" key="1">
    <source>
        <dbReference type="EMBL" id="HAG2208835.1"/>
    </source>
</evidence>
<proteinExistence type="predicted"/>
<reference evidence="1" key="2">
    <citation type="submission" date="2020-02" db="EMBL/GenBank/DDBJ databases">
        <authorList>
            <consortium name="NCBI Pathogen Detection Project"/>
        </authorList>
    </citation>
    <scope>NUCLEOTIDE SEQUENCE</scope>
    <source>
        <strain evidence="1">MA.CK_98/00005752</strain>
    </source>
</reference>
<gene>
    <name evidence="1" type="ORF">G8V49_001040</name>
</gene>
<organism evidence="1">
    <name type="scientific">Salmonella enterica</name>
    <name type="common">Salmonella choleraesuis</name>
    <dbReference type="NCBI Taxonomy" id="28901"/>
    <lineage>
        <taxon>Bacteria</taxon>
        <taxon>Pseudomonadati</taxon>
        <taxon>Pseudomonadota</taxon>
        <taxon>Gammaproteobacteria</taxon>
        <taxon>Enterobacterales</taxon>
        <taxon>Enterobacteriaceae</taxon>
        <taxon>Salmonella</taxon>
    </lineage>
</organism>
<protein>
    <submittedName>
        <fullName evidence="1">Uncharacterized protein</fullName>
    </submittedName>
</protein>
<dbReference type="EMBL" id="DAAXQP010000002">
    <property type="protein sequence ID" value="HAG2208835.1"/>
    <property type="molecule type" value="Genomic_DNA"/>
</dbReference>